<feature type="transmembrane region" description="Helical" evidence="7">
    <location>
        <begin position="288"/>
        <end position="306"/>
    </location>
</feature>
<feature type="transmembrane region" description="Helical" evidence="7">
    <location>
        <begin position="378"/>
        <end position="397"/>
    </location>
</feature>
<dbReference type="PANTHER" id="PTHR23513:SF11">
    <property type="entry name" value="STAPHYLOFERRIN A TRANSPORTER"/>
    <property type="match status" value="1"/>
</dbReference>
<dbReference type="InterPro" id="IPR036259">
    <property type="entry name" value="MFS_trans_sf"/>
</dbReference>
<evidence type="ECO:0000256" key="6">
    <source>
        <dbReference type="ARBA" id="ARBA00023136"/>
    </source>
</evidence>
<dbReference type="SUPFAM" id="SSF103473">
    <property type="entry name" value="MFS general substrate transporter"/>
    <property type="match status" value="1"/>
</dbReference>
<keyword evidence="3" id="KW-1003">Cell membrane</keyword>
<dbReference type="Pfam" id="PF05977">
    <property type="entry name" value="MFS_3"/>
    <property type="match status" value="1"/>
</dbReference>
<sequence>MNDQVRELWRNVDFRKMFASRVVSNFGNGMTPIALAFGVLDLPGGNAGSLSIVTAAHMVPLVLFMVIGGVAADRFGRALLVGGTDLLGSIFVSISALAFLSGHASVPLLAFNGFVFGVLNALWYPAFTGLMPQIVETRLLQSANALVGMGANLALTLGAATAGFLVAAFGSGWAILIDALSFFIAGCLVFSLRHLDRDAPTDEEKNVGIITQLKDGWIEFSSRRWIVIIVVSFAFFHPAFEGFIGVMAPVRAKEVLHGARDMGFMMAGWGLGGLLGTIAALRIHVKRPLLLAVGVMPTVSLWIFSMAVPMPIWFLVGTAVLGGIAIDVMYANWLTTLQTYVPEEAMSRVGAYDAFGSMIFAPMGLFVAGPFTKWVGTQTALVVVGTIALVAASVPLLSNEVRTLTRADQ</sequence>
<evidence type="ECO:0000256" key="2">
    <source>
        <dbReference type="ARBA" id="ARBA00022448"/>
    </source>
</evidence>
<feature type="transmembrane region" description="Helical" evidence="7">
    <location>
        <begin position="312"/>
        <end position="333"/>
    </location>
</feature>
<feature type="transmembrane region" description="Helical" evidence="7">
    <location>
        <begin position="21"/>
        <end position="40"/>
    </location>
</feature>
<dbReference type="InterPro" id="IPR010290">
    <property type="entry name" value="TM_effector"/>
</dbReference>
<dbReference type="AlphaFoldDB" id="A0A6J6M4L2"/>
<dbReference type="EMBL" id="CAEZWV010000010">
    <property type="protein sequence ID" value="CAB4668896.1"/>
    <property type="molecule type" value="Genomic_DNA"/>
</dbReference>
<evidence type="ECO:0000256" key="4">
    <source>
        <dbReference type="ARBA" id="ARBA00022692"/>
    </source>
</evidence>
<dbReference type="GO" id="GO:0005886">
    <property type="term" value="C:plasma membrane"/>
    <property type="evidence" value="ECO:0007669"/>
    <property type="project" value="UniProtKB-SubCell"/>
</dbReference>
<evidence type="ECO:0000256" key="3">
    <source>
        <dbReference type="ARBA" id="ARBA00022475"/>
    </source>
</evidence>
<evidence type="ECO:0000256" key="5">
    <source>
        <dbReference type="ARBA" id="ARBA00022989"/>
    </source>
</evidence>
<name>A0A6J6M4L2_9ZZZZ</name>
<feature type="transmembrane region" description="Helical" evidence="7">
    <location>
        <begin position="145"/>
        <end position="167"/>
    </location>
</feature>
<organism evidence="8">
    <name type="scientific">freshwater metagenome</name>
    <dbReference type="NCBI Taxonomy" id="449393"/>
    <lineage>
        <taxon>unclassified sequences</taxon>
        <taxon>metagenomes</taxon>
        <taxon>ecological metagenomes</taxon>
    </lineage>
</organism>
<dbReference type="PANTHER" id="PTHR23513">
    <property type="entry name" value="INTEGRAL MEMBRANE EFFLUX PROTEIN-RELATED"/>
    <property type="match status" value="1"/>
</dbReference>
<feature type="transmembrane region" description="Helical" evidence="7">
    <location>
        <begin position="52"/>
        <end position="72"/>
    </location>
</feature>
<accession>A0A6J6M4L2</accession>
<proteinExistence type="predicted"/>
<keyword evidence="4 7" id="KW-0812">Transmembrane</keyword>
<keyword evidence="6 7" id="KW-0472">Membrane</keyword>
<keyword evidence="5 7" id="KW-1133">Transmembrane helix</keyword>
<feature type="transmembrane region" description="Helical" evidence="7">
    <location>
        <begin position="106"/>
        <end position="124"/>
    </location>
</feature>
<protein>
    <submittedName>
        <fullName evidence="8">Unannotated protein</fullName>
    </submittedName>
</protein>
<comment type="subcellular location">
    <subcellularLocation>
        <location evidence="1">Cell membrane</location>
        <topology evidence="1">Multi-pass membrane protein</topology>
    </subcellularLocation>
</comment>
<feature type="transmembrane region" description="Helical" evidence="7">
    <location>
        <begin position="354"/>
        <end position="372"/>
    </location>
</feature>
<dbReference type="CDD" id="cd06173">
    <property type="entry name" value="MFS_MefA_like"/>
    <property type="match status" value="1"/>
</dbReference>
<evidence type="ECO:0000256" key="7">
    <source>
        <dbReference type="SAM" id="Phobius"/>
    </source>
</evidence>
<reference evidence="8" key="1">
    <citation type="submission" date="2020-05" db="EMBL/GenBank/DDBJ databases">
        <authorList>
            <person name="Chiriac C."/>
            <person name="Salcher M."/>
            <person name="Ghai R."/>
            <person name="Kavagutti S V."/>
        </authorList>
    </citation>
    <scope>NUCLEOTIDE SEQUENCE</scope>
</reference>
<evidence type="ECO:0000256" key="1">
    <source>
        <dbReference type="ARBA" id="ARBA00004651"/>
    </source>
</evidence>
<keyword evidence="2" id="KW-0813">Transport</keyword>
<gene>
    <name evidence="8" type="ORF">UFOPK2295_00671</name>
</gene>
<feature type="transmembrane region" description="Helical" evidence="7">
    <location>
        <begin position="225"/>
        <end position="250"/>
    </location>
</feature>
<feature type="transmembrane region" description="Helical" evidence="7">
    <location>
        <begin position="79"/>
        <end position="100"/>
    </location>
</feature>
<feature type="transmembrane region" description="Helical" evidence="7">
    <location>
        <begin position="173"/>
        <end position="192"/>
    </location>
</feature>
<evidence type="ECO:0000313" key="8">
    <source>
        <dbReference type="EMBL" id="CAB4668896.1"/>
    </source>
</evidence>
<feature type="transmembrane region" description="Helical" evidence="7">
    <location>
        <begin position="262"/>
        <end position="281"/>
    </location>
</feature>
<dbReference type="Gene3D" id="1.20.1250.20">
    <property type="entry name" value="MFS general substrate transporter like domains"/>
    <property type="match status" value="1"/>
</dbReference>